<organism evidence="2 3">
    <name type="scientific">Microbacterium wangchenii</name>
    <dbReference type="NCBI Taxonomy" id="2541726"/>
    <lineage>
        <taxon>Bacteria</taxon>
        <taxon>Bacillati</taxon>
        <taxon>Actinomycetota</taxon>
        <taxon>Actinomycetes</taxon>
        <taxon>Micrococcales</taxon>
        <taxon>Microbacteriaceae</taxon>
        <taxon>Microbacterium</taxon>
    </lineage>
</organism>
<evidence type="ECO:0000313" key="2">
    <source>
        <dbReference type="EMBL" id="QBR87494.1"/>
    </source>
</evidence>
<proteinExistence type="predicted"/>
<reference evidence="2 3" key="1">
    <citation type="submission" date="2019-03" db="EMBL/GenBank/DDBJ databases">
        <authorList>
            <person name="Dong K."/>
        </authorList>
    </citation>
    <scope>NUCLEOTIDE SEQUENCE [LARGE SCALE GENOMIC DNA]</scope>
    <source>
        <strain evidence="3">dk512</strain>
    </source>
</reference>
<protein>
    <submittedName>
        <fullName evidence="2">Uncharacterized protein</fullName>
    </submittedName>
</protein>
<dbReference type="Proteomes" id="UP000295748">
    <property type="component" value="Chromosome"/>
</dbReference>
<keyword evidence="1" id="KW-0472">Membrane</keyword>
<feature type="transmembrane region" description="Helical" evidence="1">
    <location>
        <begin position="125"/>
        <end position="147"/>
    </location>
</feature>
<keyword evidence="3" id="KW-1185">Reference proteome</keyword>
<sequence>MTLALLSISDNVVSPVLGPLIGLTICAYVERGWRTDAWAHIPRRHQDSGRDEPGLWSASGKFVQLAALAGGSASYVGALGVRDVATQAGPAVVGALTALALAELGALTWDRLAPRDRRVDGAPPLIGAAFTAGVILIVSIGAVSILARSPWDQTAFLAAAGGLVAYGLVILLMRLIPKGVRCLPEKLISP</sequence>
<keyword evidence="1" id="KW-1133">Transmembrane helix</keyword>
<keyword evidence="1" id="KW-0812">Transmembrane</keyword>
<dbReference type="RefSeq" id="WP_135062910.1">
    <property type="nucleotide sequence ID" value="NZ_CP038266.1"/>
</dbReference>
<dbReference type="EMBL" id="CP038266">
    <property type="protein sequence ID" value="QBR87494.1"/>
    <property type="molecule type" value="Genomic_DNA"/>
</dbReference>
<evidence type="ECO:0000313" key="3">
    <source>
        <dbReference type="Proteomes" id="UP000295748"/>
    </source>
</evidence>
<accession>A0ABX5SMZ0</accession>
<evidence type="ECO:0000256" key="1">
    <source>
        <dbReference type="SAM" id="Phobius"/>
    </source>
</evidence>
<gene>
    <name evidence="2" type="ORF">E4K62_01545</name>
</gene>
<feature type="transmembrane region" description="Helical" evidence="1">
    <location>
        <begin position="153"/>
        <end position="176"/>
    </location>
</feature>
<name>A0ABX5SMZ0_9MICO</name>